<comment type="catalytic activity">
    <reaction evidence="6">
        <text>2 reduced [2Fe-2S]-[ferredoxin] + NADP(+) + H(+) = 2 oxidized [2Fe-2S]-[ferredoxin] + NADPH</text>
        <dbReference type="Rhea" id="RHEA:20125"/>
        <dbReference type="Rhea" id="RHEA-COMP:10000"/>
        <dbReference type="Rhea" id="RHEA-COMP:10001"/>
        <dbReference type="ChEBI" id="CHEBI:15378"/>
        <dbReference type="ChEBI" id="CHEBI:33737"/>
        <dbReference type="ChEBI" id="CHEBI:33738"/>
        <dbReference type="ChEBI" id="CHEBI:57783"/>
        <dbReference type="ChEBI" id="CHEBI:58349"/>
        <dbReference type="EC" id="1.18.1.2"/>
    </reaction>
</comment>
<dbReference type="PANTHER" id="PTHR48105">
    <property type="entry name" value="THIOREDOXIN REDUCTASE 1-RELATED-RELATED"/>
    <property type="match status" value="1"/>
</dbReference>
<comment type="caution">
    <text evidence="6">Lacks conserved residue(s) required for the propagation of feature annotation.</text>
</comment>
<feature type="binding site" evidence="6">
    <location>
        <position position="42"/>
    </location>
    <ligand>
        <name>FAD</name>
        <dbReference type="ChEBI" id="CHEBI:57692"/>
    </ligand>
</feature>
<name>A0A2U3D992_SULT2</name>
<evidence type="ECO:0000256" key="3">
    <source>
        <dbReference type="ARBA" id="ARBA00022827"/>
    </source>
</evidence>
<feature type="binding site" evidence="6">
    <location>
        <position position="121"/>
    </location>
    <ligand>
        <name>FAD</name>
        <dbReference type="ChEBI" id="CHEBI:57692"/>
    </ligand>
</feature>
<evidence type="ECO:0000259" key="7">
    <source>
        <dbReference type="Pfam" id="PF07992"/>
    </source>
</evidence>
<feature type="binding site" evidence="6">
    <location>
        <position position="282"/>
    </location>
    <ligand>
        <name>FAD</name>
        <dbReference type="ChEBI" id="CHEBI:57692"/>
    </ligand>
</feature>
<dbReference type="GO" id="GO:0004324">
    <property type="term" value="F:ferredoxin-NADP+ reductase activity"/>
    <property type="evidence" value="ECO:0007669"/>
    <property type="project" value="UniProtKB-UniRule"/>
</dbReference>
<dbReference type="Pfam" id="PF07992">
    <property type="entry name" value="Pyr_redox_2"/>
    <property type="match status" value="1"/>
</dbReference>
<evidence type="ECO:0000256" key="4">
    <source>
        <dbReference type="ARBA" id="ARBA00022857"/>
    </source>
</evidence>
<keyword evidence="5 6" id="KW-0560">Oxidoreductase</keyword>
<dbReference type="HAMAP" id="MF_01685">
    <property type="entry name" value="FENR2"/>
    <property type="match status" value="1"/>
</dbReference>
<dbReference type="PRINTS" id="PR00368">
    <property type="entry name" value="FADPNR"/>
</dbReference>
<evidence type="ECO:0000256" key="2">
    <source>
        <dbReference type="ARBA" id="ARBA00022630"/>
    </source>
</evidence>
<dbReference type="SUPFAM" id="SSF51905">
    <property type="entry name" value="FAD/NAD(P)-binding domain"/>
    <property type="match status" value="1"/>
</dbReference>
<accession>A0A2U3D992</accession>
<proteinExistence type="inferred from homology"/>
<dbReference type="EC" id="1.18.1.2" evidence="6"/>
<dbReference type="InterPro" id="IPR036188">
    <property type="entry name" value="FAD/NAD-bd_sf"/>
</dbReference>
<dbReference type="Proteomes" id="UP000245380">
    <property type="component" value="Unassembled WGS sequence"/>
</dbReference>
<keyword evidence="2 6" id="KW-0285">Flavoprotein</keyword>
<keyword evidence="4 6" id="KW-0521">NADP</keyword>
<feature type="domain" description="FAD/NAD(P)-binding" evidence="7">
    <location>
        <begin position="6"/>
        <end position="294"/>
    </location>
</feature>
<dbReference type="RefSeq" id="WP_109430378.1">
    <property type="nucleotide sequence ID" value="NZ_MPDK01000008.1"/>
</dbReference>
<gene>
    <name evidence="8" type="ORF">BM613_06570</name>
</gene>
<feature type="binding site" evidence="6">
    <location>
        <position position="87"/>
    </location>
    <ligand>
        <name>FAD</name>
        <dbReference type="ChEBI" id="CHEBI:57692"/>
    </ligand>
</feature>
<comment type="similarity">
    <text evidence="6">Belongs to the ferredoxin--NADP reductase type 2 family.</text>
</comment>
<evidence type="ECO:0000256" key="1">
    <source>
        <dbReference type="ARBA" id="ARBA00011738"/>
    </source>
</evidence>
<dbReference type="Gene3D" id="3.50.50.60">
    <property type="entry name" value="FAD/NAD(P)-binding domain"/>
    <property type="match status" value="2"/>
</dbReference>
<dbReference type="PRINTS" id="PR00469">
    <property type="entry name" value="PNDRDTASEII"/>
</dbReference>
<protein>
    <recommendedName>
        <fullName evidence="6">Ferredoxin--NADP reductase</fullName>
        <shortName evidence="6">FNR</shortName>
        <shortName evidence="6">Fd-NADP(+) reductase</shortName>
        <ecNumber evidence="6">1.18.1.2</ecNumber>
    </recommendedName>
</protein>
<feature type="binding site" evidence="6">
    <location>
        <position position="323"/>
    </location>
    <ligand>
        <name>FAD</name>
        <dbReference type="ChEBI" id="CHEBI:57692"/>
    </ligand>
</feature>
<dbReference type="InterPro" id="IPR022890">
    <property type="entry name" value="Fd--NADP_Rdtase_type_2"/>
</dbReference>
<dbReference type="InterPro" id="IPR050097">
    <property type="entry name" value="Ferredoxin-NADP_redctase_2"/>
</dbReference>
<reference evidence="8 9" key="1">
    <citation type="submission" date="2016-11" db="EMBL/GenBank/DDBJ databases">
        <title>Comparative genomics of Acidibacillus ferroxidans species.</title>
        <authorList>
            <person name="Oliveira G."/>
            <person name="Nunes G."/>
            <person name="Oliveira R."/>
            <person name="Araujo F."/>
            <person name="Salim A."/>
            <person name="Scholte L."/>
            <person name="Morais D."/>
            <person name="Nancucheo I."/>
            <person name="Johnson D.B."/>
            <person name="Grail B."/>
            <person name="Bittencourt J."/>
            <person name="Valadares R."/>
        </authorList>
    </citation>
    <scope>NUCLEOTIDE SEQUENCE [LARGE SCALE GENOMIC DNA]</scope>
    <source>
        <strain evidence="8 9">Y002</strain>
    </source>
</reference>
<dbReference type="EMBL" id="MPDK01000008">
    <property type="protein sequence ID" value="PWI57844.1"/>
    <property type="molecule type" value="Genomic_DNA"/>
</dbReference>
<keyword evidence="9" id="KW-1185">Reference proteome</keyword>
<evidence type="ECO:0000256" key="5">
    <source>
        <dbReference type="ARBA" id="ARBA00023002"/>
    </source>
</evidence>
<keyword evidence="3 6" id="KW-0274">FAD</keyword>
<evidence type="ECO:0000313" key="9">
    <source>
        <dbReference type="Proteomes" id="UP000245380"/>
    </source>
</evidence>
<sequence length="331" mass="36318">MENVFDTTIIGGGPAGLFAAFYAGMRDLSTNMIDSLPQLGGQLAELYPEKYIYDIAGHPKIKAGDLVQNLLAQIEPFHPTVHLNETVQDLIRLDDGTFKIITDRKAHFSRTIIVTAGIGAFTPRRLPVAEEEKFSGRGIYYQLTNVDMCKGKDVIVVGGGDSAVDFALMIEPVAKSVTLVHRRDQFKAHEESVKQMRDSTVNIKTFFELQRVQGDDVVTGVILKDNRDKHTEELAADLIFSALGFTAALGSIVNWGLEIENNQIVVNTRMETSVPGVYAAGDIVTYPGKLKLITCGFGEAPIAVNNAKTYIHPNAKLYPGHSSDRKQPEPK</sequence>
<comment type="cofactor">
    <cofactor evidence="6">
        <name>FAD</name>
        <dbReference type="ChEBI" id="CHEBI:57692"/>
    </cofactor>
    <text evidence="6">Binds 1 FAD per subunit.</text>
</comment>
<dbReference type="GO" id="GO:0050661">
    <property type="term" value="F:NADP binding"/>
    <property type="evidence" value="ECO:0007669"/>
    <property type="project" value="UniProtKB-UniRule"/>
</dbReference>
<comment type="caution">
    <text evidence="8">The sequence shown here is derived from an EMBL/GenBank/DDBJ whole genome shotgun (WGS) entry which is preliminary data.</text>
</comment>
<feature type="binding site" evidence="6">
    <location>
        <position position="47"/>
    </location>
    <ligand>
        <name>FAD</name>
        <dbReference type="ChEBI" id="CHEBI:57692"/>
    </ligand>
</feature>
<dbReference type="GO" id="GO:0050660">
    <property type="term" value="F:flavin adenine dinucleotide binding"/>
    <property type="evidence" value="ECO:0007669"/>
    <property type="project" value="UniProtKB-UniRule"/>
</dbReference>
<evidence type="ECO:0000313" key="8">
    <source>
        <dbReference type="EMBL" id="PWI57844.1"/>
    </source>
</evidence>
<dbReference type="OrthoDB" id="9806179at2"/>
<dbReference type="AlphaFoldDB" id="A0A2U3D992"/>
<evidence type="ECO:0000256" key="6">
    <source>
        <dbReference type="HAMAP-Rule" id="MF_01685"/>
    </source>
</evidence>
<dbReference type="InterPro" id="IPR023753">
    <property type="entry name" value="FAD/NAD-binding_dom"/>
</dbReference>
<organism evidence="8 9">
    <name type="scientific">Sulfoacidibacillus thermotolerans</name>
    <name type="common">Acidibacillus sulfuroxidans</name>
    <dbReference type="NCBI Taxonomy" id="1765684"/>
    <lineage>
        <taxon>Bacteria</taxon>
        <taxon>Bacillati</taxon>
        <taxon>Bacillota</taxon>
        <taxon>Bacilli</taxon>
        <taxon>Bacillales</taxon>
        <taxon>Alicyclobacillaceae</taxon>
        <taxon>Sulfoacidibacillus</taxon>
    </lineage>
</organism>
<comment type="subunit">
    <text evidence="1 6">Homodimer.</text>
</comment>
<feature type="binding site" evidence="6">
    <location>
        <position position="34"/>
    </location>
    <ligand>
        <name>FAD</name>
        <dbReference type="ChEBI" id="CHEBI:57692"/>
    </ligand>
</feature>